<dbReference type="SMART" id="SM00855">
    <property type="entry name" value="PGAM"/>
    <property type="match status" value="1"/>
</dbReference>
<feature type="active site" description="Proton donor/acceptor" evidence="2">
    <location>
        <position position="82"/>
    </location>
</feature>
<dbReference type="InterPro" id="IPR029033">
    <property type="entry name" value="His_PPase_superfam"/>
</dbReference>
<evidence type="ECO:0000256" key="1">
    <source>
        <dbReference type="ARBA" id="ARBA00022801"/>
    </source>
</evidence>
<proteinExistence type="predicted"/>
<dbReference type="Proteomes" id="UP000198553">
    <property type="component" value="Unassembled WGS sequence"/>
</dbReference>
<protein>
    <submittedName>
        <fullName evidence="4">2,3-bisphosphoglycerate-dependent phosphoglycerate mutase</fullName>
    </submittedName>
</protein>
<dbReference type="GO" id="GO:0043456">
    <property type="term" value="P:regulation of pentose-phosphate shunt"/>
    <property type="evidence" value="ECO:0007669"/>
    <property type="project" value="TreeGrafter"/>
</dbReference>
<dbReference type="OrthoDB" id="9782128at2"/>
<keyword evidence="1" id="KW-0378">Hydrolase</keyword>
<feature type="active site" description="Tele-phosphohistidine intermediate" evidence="2">
    <location>
        <position position="8"/>
    </location>
</feature>
<dbReference type="InterPro" id="IPR013078">
    <property type="entry name" value="His_Pase_superF_clade-1"/>
</dbReference>
<keyword evidence="5" id="KW-1185">Reference proteome</keyword>
<dbReference type="PANTHER" id="PTHR46517">
    <property type="entry name" value="FRUCTOSE-2,6-BISPHOSPHATASE TIGAR"/>
    <property type="match status" value="1"/>
</dbReference>
<dbReference type="Pfam" id="PF00300">
    <property type="entry name" value="His_Phos_1"/>
    <property type="match status" value="1"/>
</dbReference>
<accession>A0A1H8HHU6</accession>
<dbReference type="PANTHER" id="PTHR46517:SF1">
    <property type="entry name" value="FRUCTOSE-2,6-BISPHOSPHATASE TIGAR"/>
    <property type="match status" value="1"/>
</dbReference>
<name>A0A1H8HHU6_9BACI</name>
<evidence type="ECO:0000256" key="3">
    <source>
        <dbReference type="PIRSR" id="PIRSR613078-2"/>
    </source>
</evidence>
<gene>
    <name evidence="4" type="ORF">SAMN05192533_11526</name>
</gene>
<evidence type="ECO:0000313" key="5">
    <source>
        <dbReference type="Proteomes" id="UP000198553"/>
    </source>
</evidence>
<dbReference type="SUPFAM" id="SSF53254">
    <property type="entry name" value="Phosphoglycerate mutase-like"/>
    <property type="match status" value="1"/>
</dbReference>
<feature type="binding site" evidence="3">
    <location>
        <position position="58"/>
    </location>
    <ligand>
        <name>substrate</name>
    </ligand>
</feature>
<sequence>MQILLIRHGQSEADLLDVHEGSADYPLTAEGVQQAKRMAARVKQEFPPEFIWASTFKRASQTGSILAEITDCPIHYLPELREHENGDMAGKPLHEVPFPWHLLPHEKFGTYGESAMEFRARGEQVFSVIKAASKGYERIAIVSHGGTISRIIESFLGLPFVHDVFFRTGDTGIHLLEYTERGRQVVFSNSTSHLQ</sequence>
<dbReference type="EMBL" id="FOBW01000015">
    <property type="protein sequence ID" value="SEN55723.1"/>
    <property type="molecule type" value="Genomic_DNA"/>
</dbReference>
<evidence type="ECO:0000256" key="2">
    <source>
        <dbReference type="PIRSR" id="PIRSR613078-1"/>
    </source>
</evidence>
<evidence type="ECO:0000313" key="4">
    <source>
        <dbReference type="EMBL" id="SEN55723.1"/>
    </source>
</evidence>
<dbReference type="InterPro" id="IPR051695">
    <property type="entry name" value="Phosphoglycerate_Mutase"/>
</dbReference>
<dbReference type="GO" id="GO:0005829">
    <property type="term" value="C:cytosol"/>
    <property type="evidence" value="ECO:0007669"/>
    <property type="project" value="TreeGrafter"/>
</dbReference>
<dbReference type="AlphaFoldDB" id="A0A1H8HHU6"/>
<dbReference type="Gene3D" id="3.40.50.1240">
    <property type="entry name" value="Phosphoglycerate mutase-like"/>
    <property type="match status" value="1"/>
</dbReference>
<dbReference type="RefSeq" id="WP_090748931.1">
    <property type="nucleotide sequence ID" value="NZ_FOBW01000015.1"/>
</dbReference>
<dbReference type="CDD" id="cd07067">
    <property type="entry name" value="HP_PGM_like"/>
    <property type="match status" value="1"/>
</dbReference>
<dbReference type="GO" id="GO:0004331">
    <property type="term" value="F:fructose-2,6-bisphosphate 2-phosphatase activity"/>
    <property type="evidence" value="ECO:0007669"/>
    <property type="project" value="TreeGrafter"/>
</dbReference>
<dbReference type="STRING" id="930146.SAMN05192533_11526"/>
<reference evidence="5" key="1">
    <citation type="submission" date="2016-10" db="EMBL/GenBank/DDBJ databases">
        <authorList>
            <person name="Varghese N."/>
            <person name="Submissions S."/>
        </authorList>
    </citation>
    <scope>NUCLEOTIDE SEQUENCE [LARGE SCALE GENOMIC DNA]</scope>
    <source>
        <strain evidence="5">B48,IBRC-M 10115,DSM 25386,CECT 8001</strain>
    </source>
</reference>
<dbReference type="GO" id="GO:0045820">
    <property type="term" value="P:negative regulation of glycolytic process"/>
    <property type="evidence" value="ECO:0007669"/>
    <property type="project" value="TreeGrafter"/>
</dbReference>
<organism evidence="4 5">
    <name type="scientific">Mesobacillus persicus</name>
    <dbReference type="NCBI Taxonomy" id="930146"/>
    <lineage>
        <taxon>Bacteria</taxon>
        <taxon>Bacillati</taxon>
        <taxon>Bacillota</taxon>
        <taxon>Bacilli</taxon>
        <taxon>Bacillales</taxon>
        <taxon>Bacillaceae</taxon>
        <taxon>Mesobacillus</taxon>
    </lineage>
</organism>